<evidence type="ECO:0000313" key="1">
    <source>
        <dbReference type="EMBL" id="GED06696.1"/>
    </source>
</evidence>
<dbReference type="AlphaFoldDB" id="A0A4Y4DP47"/>
<comment type="caution">
    <text evidence="1">The sequence shown here is derived from an EMBL/GenBank/DDBJ whole genome shotgun (WGS) entry which is preliminary data.</text>
</comment>
<evidence type="ECO:0000313" key="2">
    <source>
        <dbReference type="Proteomes" id="UP000316612"/>
    </source>
</evidence>
<keyword evidence="2" id="KW-1185">Reference proteome</keyword>
<reference evidence="1 2" key="1">
    <citation type="submission" date="2019-06" db="EMBL/GenBank/DDBJ databases">
        <title>Whole genome shotgun sequence of Glutamicibacter uratoxydans NBRC 15515.</title>
        <authorList>
            <person name="Hosoyama A."/>
            <person name="Uohara A."/>
            <person name="Ohji S."/>
            <person name="Ichikawa N."/>
        </authorList>
    </citation>
    <scope>NUCLEOTIDE SEQUENCE [LARGE SCALE GENOMIC DNA]</scope>
    <source>
        <strain evidence="1 2">NBRC 15515</strain>
    </source>
</reference>
<protein>
    <submittedName>
        <fullName evidence="1">Uncharacterized protein</fullName>
    </submittedName>
</protein>
<proteinExistence type="predicted"/>
<sequence length="240" mass="26141">MAEMSEQMPDVAKIEYCGEFFPVNEVQVFTVGREGDLDIDDNPYLHRQFLTVSRHEGLWWLANVGARLTATIADRTGGLQAWLSPGGRIPLVFSRTSVVFTAGPTTYEFAIHISQPAFRQEQFVADPDGATTIGPVLLTESQRALVVALAEPMLRRDGTGLSAIPSSAAAAERLGWGITKFNRKLDNVCDKLDKNGIAGLRGGPGKLASNRKARLVEHAVSSHLVTRADLPMLDQDLSQI</sequence>
<organism evidence="1 2">
    <name type="scientific">Glutamicibacter uratoxydans</name>
    <name type="common">Arthrobacter uratoxydans</name>
    <dbReference type="NCBI Taxonomy" id="43667"/>
    <lineage>
        <taxon>Bacteria</taxon>
        <taxon>Bacillati</taxon>
        <taxon>Actinomycetota</taxon>
        <taxon>Actinomycetes</taxon>
        <taxon>Micrococcales</taxon>
        <taxon>Micrococcaceae</taxon>
        <taxon>Glutamicibacter</taxon>
    </lineage>
</organism>
<accession>A0A4Y4DP47</accession>
<dbReference type="EMBL" id="BJNY01000012">
    <property type="protein sequence ID" value="GED06696.1"/>
    <property type="molecule type" value="Genomic_DNA"/>
</dbReference>
<dbReference type="Proteomes" id="UP000316612">
    <property type="component" value="Unassembled WGS sequence"/>
</dbReference>
<gene>
    <name evidence="1" type="ORF">AUR04nite_22280</name>
</gene>
<name>A0A4Y4DP47_GLUUR</name>